<name>A0A915DB08_9BILA</name>
<dbReference type="InterPro" id="IPR001507">
    <property type="entry name" value="ZP_dom"/>
</dbReference>
<dbReference type="PANTHER" id="PTHR22907">
    <property type="entry name" value="GH04558P"/>
    <property type="match status" value="1"/>
</dbReference>
<keyword evidence="1" id="KW-0193">Cuticle</keyword>
<evidence type="ECO:0000259" key="3">
    <source>
        <dbReference type="PROSITE" id="PS51034"/>
    </source>
</evidence>
<accession>A0A915DB08</accession>
<dbReference type="InterPro" id="IPR051962">
    <property type="entry name" value="Cuticlin"/>
</dbReference>
<evidence type="ECO:0000313" key="4">
    <source>
        <dbReference type="Proteomes" id="UP000887574"/>
    </source>
</evidence>
<sequence length="170" mass="19355">MICAQQHPYQQNYFLSDKVEGLDAARIIGTPRVKCNTKWLTLDLETNVPFQGRIYVNGKAFDRRCSAQFILNQMPNATVQIPIIDCANLEELNKSSNQKGMTSYLVWVDVRVDFHPIFVTKTSQVFRAECTEVSGLDYRDEDKRIGQPILSVLMILVNSKILEPLTKTGK</sequence>
<reference evidence="5" key="1">
    <citation type="submission" date="2022-11" db="UniProtKB">
        <authorList>
            <consortium name="WormBaseParasite"/>
        </authorList>
    </citation>
    <scope>IDENTIFICATION</scope>
</reference>
<evidence type="ECO:0000256" key="1">
    <source>
        <dbReference type="ARBA" id="ARBA00022460"/>
    </source>
</evidence>
<dbReference type="GO" id="GO:0042302">
    <property type="term" value="F:structural constituent of cuticle"/>
    <property type="evidence" value="ECO:0007669"/>
    <property type="project" value="UniProtKB-KW"/>
</dbReference>
<dbReference type="InterPro" id="IPR056953">
    <property type="entry name" value="CUT_N"/>
</dbReference>
<evidence type="ECO:0000256" key="2">
    <source>
        <dbReference type="ARBA" id="ARBA00022729"/>
    </source>
</evidence>
<dbReference type="PANTHER" id="PTHR22907:SF56">
    <property type="entry name" value="TRANSMEMBRANE PROTEIN RAM-5"/>
    <property type="match status" value="1"/>
</dbReference>
<protein>
    <submittedName>
        <fullName evidence="5">ZP domain-containing protein</fullName>
    </submittedName>
</protein>
<dbReference type="AlphaFoldDB" id="A0A915DB08"/>
<evidence type="ECO:0000313" key="5">
    <source>
        <dbReference type="WBParaSite" id="jg17526"/>
    </source>
</evidence>
<keyword evidence="4" id="KW-1185">Reference proteome</keyword>
<feature type="domain" description="ZP" evidence="3">
    <location>
        <begin position="34"/>
        <end position="170"/>
    </location>
</feature>
<proteinExistence type="predicted"/>
<dbReference type="Proteomes" id="UP000887574">
    <property type="component" value="Unplaced"/>
</dbReference>
<organism evidence="4 5">
    <name type="scientific">Ditylenchus dipsaci</name>
    <dbReference type="NCBI Taxonomy" id="166011"/>
    <lineage>
        <taxon>Eukaryota</taxon>
        <taxon>Metazoa</taxon>
        <taxon>Ecdysozoa</taxon>
        <taxon>Nematoda</taxon>
        <taxon>Chromadorea</taxon>
        <taxon>Rhabditida</taxon>
        <taxon>Tylenchina</taxon>
        <taxon>Tylenchomorpha</taxon>
        <taxon>Sphaerularioidea</taxon>
        <taxon>Anguinidae</taxon>
        <taxon>Anguininae</taxon>
        <taxon>Ditylenchus</taxon>
    </lineage>
</organism>
<keyword evidence="2" id="KW-0732">Signal</keyword>
<dbReference type="PROSITE" id="PS51034">
    <property type="entry name" value="ZP_2"/>
    <property type="match status" value="1"/>
</dbReference>
<dbReference type="WBParaSite" id="jg17526">
    <property type="protein sequence ID" value="jg17526"/>
    <property type="gene ID" value="jg17526"/>
</dbReference>
<dbReference type="Pfam" id="PF25057">
    <property type="entry name" value="CUT_N"/>
    <property type="match status" value="1"/>
</dbReference>